<feature type="region of interest" description="Disordered" evidence="1">
    <location>
        <begin position="22"/>
        <end position="104"/>
    </location>
</feature>
<gene>
    <name evidence="3" type="ORF">FB45DRAFT_1050787</name>
</gene>
<dbReference type="Proteomes" id="UP001221142">
    <property type="component" value="Unassembled WGS sequence"/>
</dbReference>
<protein>
    <submittedName>
        <fullName evidence="3">Uncharacterized protein</fullName>
    </submittedName>
</protein>
<keyword evidence="4" id="KW-1185">Reference proteome</keyword>
<organism evidence="3 4">
    <name type="scientific">Roridomyces roridus</name>
    <dbReference type="NCBI Taxonomy" id="1738132"/>
    <lineage>
        <taxon>Eukaryota</taxon>
        <taxon>Fungi</taxon>
        <taxon>Dikarya</taxon>
        <taxon>Basidiomycota</taxon>
        <taxon>Agaricomycotina</taxon>
        <taxon>Agaricomycetes</taxon>
        <taxon>Agaricomycetidae</taxon>
        <taxon>Agaricales</taxon>
        <taxon>Marasmiineae</taxon>
        <taxon>Mycenaceae</taxon>
        <taxon>Roridomyces</taxon>
    </lineage>
</organism>
<accession>A0AAD7CKK7</accession>
<evidence type="ECO:0000256" key="2">
    <source>
        <dbReference type="SAM" id="SignalP"/>
    </source>
</evidence>
<evidence type="ECO:0000256" key="1">
    <source>
        <dbReference type="SAM" id="MobiDB-lite"/>
    </source>
</evidence>
<evidence type="ECO:0000313" key="3">
    <source>
        <dbReference type="EMBL" id="KAJ7650934.1"/>
    </source>
</evidence>
<comment type="caution">
    <text evidence="3">The sequence shown here is derived from an EMBL/GenBank/DDBJ whole genome shotgun (WGS) entry which is preliminary data.</text>
</comment>
<sequence length="217" mass="21754">MARLSLLLALFVASVAVAAPLHSRASSSSSYKSNYSVQVSNNNNNGNSSSSNNNNGGNNNNSSSSSSSSSNSSSSNSIVNNNNNTSSSSSNDSNNSQSANGDQECNNNRLALIATLTTAGELINVIPTDDGSTKQGVLGAQAGVAIAGNGIEDILTGLITGQFPPPSGQTSVNLGLTFAKTQLSGINNSQVNDSVSAAQQAVDAAIGNANLVAKNCP</sequence>
<reference evidence="3" key="1">
    <citation type="submission" date="2023-03" db="EMBL/GenBank/DDBJ databases">
        <title>Massive genome expansion in bonnet fungi (Mycena s.s.) driven by repeated elements and novel gene families across ecological guilds.</title>
        <authorList>
            <consortium name="Lawrence Berkeley National Laboratory"/>
            <person name="Harder C.B."/>
            <person name="Miyauchi S."/>
            <person name="Viragh M."/>
            <person name="Kuo A."/>
            <person name="Thoen E."/>
            <person name="Andreopoulos B."/>
            <person name="Lu D."/>
            <person name="Skrede I."/>
            <person name="Drula E."/>
            <person name="Henrissat B."/>
            <person name="Morin E."/>
            <person name="Kohler A."/>
            <person name="Barry K."/>
            <person name="LaButti K."/>
            <person name="Morin E."/>
            <person name="Salamov A."/>
            <person name="Lipzen A."/>
            <person name="Mereny Z."/>
            <person name="Hegedus B."/>
            <person name="Baldrian P."/>
            <person name="Stursova M."/>
            <person name="Weitz H."/>
            <person name="Taylor A."/>
            <person name="Grigoriev I.V."/>
            <person name="Nagy L.G."/>
            <person name="Martin F."/>
            <person name="Kauserud H."/>
        </authorList>
    </citation>
    <scope>NUCLEOTIDE SEQUENCE</scope>
    <source>
        <strain evidence="3">9284</strain>
    </source>
</reference>
<proteinExistence type="predicted"/>
<evidence type="ECO:0000313" key="4">
    <source>
        <dbReference type="Proteomes" id="UP001221142"/>
    </source>
</evidence>
<keyword evidence="2" id="KW-0732">Signal</keyword>
<name>A0AAD7CKK7_9AGAR</name>
<feature type="compositionally biased region" description="Low complexity" evidence="1">
    <location>
        <begin position="22"/>
        <end position="98"/>
    </location>
</feature>
<dbReference type="EMBL" id="JARKIF010000001">
    <property type="protein sequence ID" value="KAJ7650934.1"/>
    <property type="molecule type" value="Genomic_DNA"/>
</dbReference>
<dbReference type="AlphaFoldDB" id="A0AAD7CKK7"/>
<feature type="chain" id="PRO_5042072556" evidence="2">
    <location>
        <begin position="19"/>
        <end position="217"/>
    </location>
</feature>
<feature type="signal peptide" evidence="2">
    <location>
        <begin position="1"/>
        <end position="18"/>
    </location>
</feature>